<dbReference type="GO" id="GO:0043190">
    <property type="term" value="C:ATP-binding cassette (ABC) transporter complex"/>
    <property type="evidence" value="ECO:0007669"/>
    <property type="project" value="InterPro"/>
</dbReference>
<dbReference type="NCBIfam" id="TIGR01098">
    <property type="entry name" value="3A0109s03R"/>
    <property type="match status" value="1"/>
</dbReference>
<reference evidence="4 5" key="1">
    <citation type="submission" date="2019-07" db="EMBL/GenBank/DDBJ databases">
        <title>Genomic Encyclopedia of Archaeal and Bacterial Type Strains, Phase II (KMG-II): from individual species to whole genera.</title>
        <authorList>
            <person name="Goeker M."/>
        </authorList>
    </citation>
    <scope>NUCLEOTIDE SEQUENCE [LARGE SCALE GENOMIC DNA]</scope>
    <source>
        <strain evidence="4 5">ATCC BAA-252</strain>
    </source>
</reference>
<sequence length="325" mass="35767">MSDRKRQADEQKLRGVGVRKPFTRTLCITLLSISVVFAGGAVSKAEDFQRFKMGIVVGKDPTVRERIEPFRKELEFELDRPVDLFLIDTLGELVDAISAADIHYARLSPSAYATSDALCSCVEPLVTARPDELEARYFSILVGKAREIRPTIEDLKGGRIGVQSPSSVTGYRVPLANLAAEGIDPRSFFKILVRTKDPLEALHAVLDGRIDAAFVWSTLSGKTAQGYSAGTLNELYISGASGLEKLDVYWRSPAIPYSAHTVQKALPDALKRKLRAFLVDLRDSAPDAYFAVEPDYPGGLEPVVHSDFRAVLRTYDPGLQDILVP</sequence>
<protein>
    <submittedName>
        <fullName evidence="4">Phosphate/phosphite/phosphonate ABC transporter binding protein</fullName>
    </submittedName>
</protein>
<keyword evidence="2" id="KW-0732">Signal</keyword>
<proteinExistence type="inferred from homology"/>
<dbReference type="Gene3D" id="3.40.190.10">
    <property type="entry name" value="Periplasmic binding protein-like II"/>
    <property type="match status" value="2"/>
</dbReference>
<name>A0A562SHL4_9HYPH</name>
<dbReference type="EMBL" id="VLLF01000011">
    <property type="protein sequence ID" value="TWI80779.1"/>
    <property type="molecule type" value="Genomic_DNA"/>
</dbReference>
<dbReference type="PANTHER" id="PTHR35841">
    <property type="entry name" value="PHOSPHONATES-BINDING PERIPLASMIC PROTEIN"/>
    <property type="match status" value="1"/>
</dbReference>
<keyword evidence="3" id="KW-0812">Transmembrane</keyword>
<gene>
    <name evidence="4" type="ORF">JM93_03993</name>
</gene>
<accession>A0A562SHL4</accession>
<dbReference type="RefSeq" id="WP_208995332.1">
    <property type="nucleotide sequence ID" value="NZ_SMLY01000077.1"/>
</dbReference>
<dbReference type="PANTHER" id="PTHR35841:SF1">
    <property type="entry name" value="PHOSPHONATES-BINDING PERIPLASMIC PROTEIN"/>
    <property type="match status" value="1"/>
</dbReference>
<dbReference type="Proteomes" id="UP000320593">
    <property type="component" value="Unassembled WGS sequence"/>
</dbReference>
<evidence type="ECO:0000256" key="2">
    <source>
        <dbReference type="ARBA" id="ARBA00022729"/>
    </source>
</evidence>
<comment type="similarity">
    <text evidence="1">Belongs to the phosphate/phosphite/phosphonate binding protein family.</text>
</comment>
<dbReference type="AlphaFoldDB" id="A0A562SHL4"/>
<organism evidence="4 5">
    <name type="scientific">Roseibium hamelinense</name>
    <dbReference type="NCBI Taxonomy" id="150831"/>
    <lineage>
        <taxon>Bacteria</taxon>
        <taxon>Pseudomonadati</taxon>
        <taxon>Pseudomonadota</taxon>
        <taxon>Alphaproteobacteria</taxon>
        <taxon>Hyphomicrobiales</taxon>
        <taxon>Stappiaceae</taxon>
        <taxon>Roseibium</taxon>
    </lineage>
</organism>
<dbReference type="InterPro" id="IPR005770">
    <property type="entry name" value="PhnD"/>
</dbReference>
<dbReference type="GO" id="GO:0055085">
    <property type="term" value="P:transmembrane transport"/>
    <property type="evidence" value="ECO:0007669"/>
    <property type="project" value="InterPro"/>
</dbReference>
<feature type="transmembrane region" description="Helical" evidence="3">
    <location>
        <begin position="21"/>
        <end position="42"/>
    </location>
</feature>
<comment type="caution">
    <text evidence="4">The sequence shown here is derived from an EMBL/GenBank/DDBJ whole genome shotgun (WGS) entry which is preliminary data.</text>
</comment>
<dbReference type="SUPFAM" id="SSF53850">
    <property type="entry name" value="Periplasmic binding protein-like II"/>
    <property type="match status" value="1"/>
</dbReference>
<keyword evidence="5" id="KW-1185">Reference proteome</keyword>
<keyword evidence="3" id="KW-1133">Transmembrane helix</keyword>
<evidence type="ECO:0000313" key="4">
    <source>
        <dbReference type="EMBL" id="TWI80779.1"/>
    </source>
</evidence>
<keyword evidence="3" id="KW-0472">Membrane</keyword>
<dbReference type="Pfam" id="PF12974">
    <property type="entry name" value="Phosphonate-bd"/>
    <property type="match status" value="1"/>
</dbReference>
<evidence type="ECO:0000256" key="3">
    <source>
        <dbReference type="SAM" id="Phobius"/>
    </source>
</evidence>
<evidence type="ECO:0000256" key="1">
    <source>
        <dbReference type="ARBA" id="ARBA00007162"/>
    </source>
</evidence>
<evidence type="ECO:0000313" key="5">
    <source>
        <dbReference type="Proteomes" id="UP000320593"/>
    </source>
</evidence>